<name>A0A5C6D5G9_9BACT</name>
<evidence type="ECO:0000313" key="2">
    <source>
        <dbReference type="Proteomes" id="UP000319143"/>
    </source>
</evidence>
<protein>
    <submittedName>
        <fullName evidence="1">Uncharacterized protein</fullName>
    </submittedName>
</protein>
<sequence>MSMLSSTPLTFDAAHCPISWHRLPGVWIQNHRLEACATAQPQMSTRVDALPFEYIIYVGDFLKHRFKE</sequence>
<dbReference type="Proteomes" id="UP000319143">
    <property type="component" value="Unassembled WGS sequence"/>
</dbReference>
<accession>A0A5C6D5G9</accession>
<dbReference type="AlphaFoldDB" id="A0A5C6D5G9"/>
<dbReference type="EMBL" id="SJPV01000013">
    <property type="protein sequence ID" value="TWU32202.1"/>
    <property type="molecule type" value="Genomic_DNA"/>
</dbReference>
<organism evidence="1 2">
    <name type="scientific">Novipirellula artificiosorum</name>
    <dbReference type="NCBI Taxonomy" id="2528016"/>
    <lineage>
        <taxon>Bacteria</taxon>
        <taxon>Pseudomonadati</taxon>
        <taxon>Planctomycetota</taxon>
        <taxon>Planctomycetia</taxon>
        <taxon>Pirellulales</taxon>
        <taxon>Pirellulaceae</taxon>
        <taxon>Novipirellula</taxon>
    </lineage>
</organism>
<comment type="caution">
    <text evidence="1">The sequence shown here is derived from an EMBL/GenBank/DDBJ whole genome shotgun (WGS) entry which is preliminary data.</text>
</comment>
<proteinExistence type="predicted"/>
<keyword evidence="2" id="KW-1185">Reference proteome</keyword>
<evidence type="ECO:0000313" key="1">
    <source>
        <dbReference type="EMBL" id="TWU32202.1"/>
    </source>
</evidence>
<reference evidence="1 2" key="1">
    <citation type="submission" date="2019-02" db="EMBL/GenBank/DDBJ databases">
        <title>Deep-cultivation of Planctomycetes and their phenomic and genomic characterization uncovers novel biology.</title>
        <authorList>
            <person name="Wiegand S."/>
            <person name="Jogler M."/>
            <person name="Boedeker C."/>
            <person name="Pinto D."/>
            <person name="Vollmers J."/>
            <person name="Rivas-Marin E."/>
            <person name="Kohn T."/>
            <person name="Peeters S.H."/>
            <person name="Heuer A."/>
            <person name="Rast P."/>
            <person name="Oberbeckmann S."/>
            <person name="Bunk B."/>
            <person name="Jeske O."/>
            <person name="Meyerdierks A."/>
            <person name="Storesund J.E."/>
            <person name="Kallscheuer N."/>
            <person name="Luecker S."/>
            <person name="Lage O.M."/>
            <person name="Pohl T."/>
            <person name="Merkel B.J."/>
            <person name="Hornburger P."/>
            <person name="Mueller R.-W."/>
            <person name="Bruemmer F."/>
            <person name="Labrenz M."/>
            <person name="Spormann A.M."/>
            <person name="Op Den Camp H."/>
            <person name="Overmann J."/>
            <person name="Amann R."/>
            <person name="Jetten M.S.M."/>
            <person name="Mascher T."/>
            <person name="Medema M.H."/>
            <person name="Devos D.P."/>
            <person name="Kaster A.-K."/>
            <person name="Ovreas L."/>
            <person name="Rohde M."/>
            <person name="Galperin M.Y."/>
            <person name="Jogler C."/>
        </authorList>
    </citation>
    <scope>NUCLEOTIDE SEQUENCE [LARGE SCALE GENOMIC DNA]</scope>
    <source>
        <strain evidence="1 2">Poly41</strain>
    </source>
</reference>
<gene>
    <name evidence="1" type="ORF">Poly41_56870</name>
</gene>